<feature type="short sequence motif" description="Histidine triad motif" evidence="1">
    <location>
        <begin position="102"/>
        <end position="106"/>
    </location>
</feature>
<dbReference type="Proteomes" id="UP001596297">
    <property type="component" value="Unassembled WGS sequence"/>
</dbReference>
<dbReference type="GO" id="GO:0032259">
    <property type="term" value="P:methylation"/>
    <property type="evidence" value="ECO:0007669"/>
    <property type="project" value="UniProtKB-KW"/>
</dbReference>
<proteinExistence type="predicted"/>
<comment type="caution">
    <text evidence="3">The sequence shown here is derived from an EMBL/GenBank/DDBJ whole genome shotgun (WGS) entry which is preliminary data.</text>
</comment>
<dbReference type="InterPro" id="IPR036265">
    <property type="entry name" value="HIT-like_sf"/>
</dbReference>
<gene>
    <name evidence="3" type="ORF">ACFP81_08340</name>
</gene>
<dbReference type="EMBL" id="JBHSWD010000001">
    <property type="protein sequence ID" value="MFC6592013.1"/>
    <property type="molecule type" value="Genomic_DNA"/>
</dbReference>
<dbReference type="SUPFAM" id="SSF54197">
    <property type="entry name" value="HIT-like"/>
    <property type="match status" value="1"/>
</dbReference>
<evidence type="ECO:0000313" key="4">
    <source>
        <dbReference type="Proteomes" id="UP001596297"/>
    </source>
</evidence>
<reference evidence="4" key="1">
    <citation type="journal article" date="2019" name="Int. J. Syst. Evol. Microbiol.">
        <title>The Global Catalogue of Microorganisms (GCM) 10K type strain sequencing project: providing services to taxonomists for standard genome sequencing and annotation.</title>
        <authorList>
            <consortium name="The Broad Institute Genomics Platform"/>
            <consortium name="The Broad Institute Genome Sequencing Center for Infectious Disease"/>
            <person name="Wu L."/>
            <person name="Ma J."/>
        </authorList>
    </citation>
    <scope>NUCLEOTIDE SEQUENCE [LARGE SCALE GENOMIC DNA]</scope>
    <source>
        <strain evidence="4">CGMCC 1.15772</strain>
    </source>
</reference>
<keyword evidence="4" id="KW-1185">Reference proteome</keyword>
<evidence type="ECO:0000313" key="3">
    <source>
        <dbReference type="EMBL" id="MFC6592013.1"/>
    </source>
</evidence>
<protein>
    <submittedName>
        <fullName evidence="3">HIT family protein</fullName>
        <ecNumber evidence="3">2.1.1.-</ecNumber>
    </submittedName>
</protein>
<sequence>MNEAEKNCIFCKILRGEAESSMVAENDLCTAFLTIGPFNAGHTLVIPKRHAVTFTDLTPAEAAAMAKLAQQVAAALEGSDLPSEGFNLWMANGSAAGQDVFHAHMHVFPRLKGDNFRVEVTWPQPPRSELDKVAGRIRAALEAQA</sequence>
<dbReference type="InterPro" id="IPR011146">
    <property type="entry name" value="HIT-like"/>
</dbReference>
<dbReference type="GO" id="GO:0008168">
    <property type="term" value="F:methyltransferase activity"/>
    <property type="evidence" value="ECO:0007669"/>
    <property type="project" value="UniProtKB-KW"/>
</dbReference>
<dbReference type="Pfam" id="PF01230">
    <property type="entry name" value="HIT"/>
    <property type="match status" value="1"/>
</dbReference>
<evidence type="ECO:0000256" key="1">
    <source>
        <dbReference type="PROSITE-ProRule" id="PRU00464"/>
    </source>
</evidence>
<dbReference type="InterPro" id="IPR001310">
    <property type="entry name" value="Histidine_triad_HIT"/>
</dbReference>
<evidence type="ECO:0000259" key="2">
    <source>
        <dbReference type="PROSITE" id="PS51084"/>
    </source>
</evidence>
<keyword evidence="3" id="KW-0489">Methyltransferase</keyword>
<organism evidence="3 4">
    <name type="scientific">Deinococcus lacus</name>
    <dbReference type="NCBI Taxonomy" id="392561"/>
    <lineage>
        <taxon>Bacteria</taxon>
        <taxon>Thermotogati</taxon>
        <taxon>Deinococcota</taxon>
        <taxon>Deinococci</taxon>
        <taxon>Deinococcales</taxon>
        <taxon>Deinococcaceae</taxon>
        <taxon>Deinococcus</taxon>
    </lineage>
</organism>
<dbReference type="PROSITE" id="PS51084">
    <property type="entry name" value="HIT_2"/>
    <property type="match status" value="1"/>
</dbReference>
<dbReference type="PANTHER" id="PTHR46648:SF1">
    <property type="entry name" value="ADENOSINE 5'-MONOPHOSPHORAMIDASE HNT1"/>
    <property type="match status" value="1"/>
</dbReference>
<name>A0ABW1YF02_9DEIO</name>
<dbReference type="PANTHER" id="PTHR46648">
    <property type="entry name" value="HIT FAMILY PROTEIN 1"/>
    <property type="match status" value="1"/>
</dbReference>
<dbReference type="EC" id="2.1.1.-" evidence="3"/>
<feature type="domain" description="HIT" evidence="2">
    <location>
        <begin position="9"/>
        <end position="117"/>
    </location>
</feature>
<keyword evidence="3" id="KW-0808">Transferase</keyword>
<dbReference type="PRINTS" id="PR00332">
    <property type="entry name" value="HISTRIAD"/>
</dbReference>
<dbReference type="Gene3D" id="3.30.428.10">
    <property type="entry name" value="HIT-like"/>
    <property type="match status" value="1"/>
</dbReference>
<accession>A0ABW1YF02</accession>
<dbReference type="RefSeq" id="WP_380083030.1">
    <property type="nucleotide sequence ID" value="NZ_JBHSWD010000001.1"/>
</dbReference>